<evidence type="ECO:0000256" key="1">
    <source>
        <dbReference type="SAM" id="MobiDB-lite"/>
    </source>
</evidence>
<dbReference type="InParanoid" id="A0A1D3D5J7"/>
<feature type="compositionally biased region" description="Low complexity" evidence="1">
    <location>
        <begin position="56"/>
        <end position="96"/>
    </location>
</feature>
<dbReference type="VEuPathDB" id="ToxoDB:cyc_03109"/>
<protein>
    <submittedName>
        <fullName evidence="2">Uncharacterized protein</fullName>
    </submittedName>
</protein>
<keyword evidence="3" id="KW-1185">Reference proteome</keyword>
<dbReference type="EMBL" id="JROU02000647">
    <property type="protein sequence ID" value="OEH78715.1"/>
    <property type="molecule type" value="Genomic_DNA"/>
</dbReference>
<sequence length="207" mass="20806">MRGSHCGREAEPGTPPPEAAAANAAVCQSLGSPPGKMGHTFASGGGVWTPEAPEEAGPSASTPVASSAASPPADSDTASTRVAAADSSRAAASTPEEAPESWEGRLPPVSLGEREGEGASKGRLLLGSSDASSPQGARTPSESPCSSSAVESGEHGLLESGGGVVCRILYRGRSLPWGPCTSLCRSPSTGWQEAWSADAREKKLPEI</sequence>
<dbReference type="AlphaFoldDB" id="A0A1D3D5J7"/>
<accession>A0A1D3D5J7</accession>
<feature type="compositionally biased region" description="Polar residues" evidence="1">
    <location>
        <begin position="129"/>
        <end position="140"/>
    </location>
</feature>
<feature type="compositionally biased region" description="Basic and acidic residues" evidence="1">
    <location>
        <begin position="1"/>
        <end position="11"/>
    </location>
</feature>
<gene>
    <name evidence="2" type="ORF">cyc_03109</name>
</gene>
<feature type="compositionally biased region" description="Basic and acidic residues" evidence="1">
    <location>
        <begin position="198"/>
        <end position="207"/>
    </location>
</feature>
<feature type="region of interest" description="Disordered" evidence="1">
    <location>
        <begin position="186"/>
        <end position="207"/>
    </location>
</feature>
<comment type="caution">
    <text evidence="2">The sequence shown here is derived from an EMBL/GenBank/DDBJ whole genome shotgun (WGS) entry which is preliminary data.</text>
</comment>
<feature type="region of interest" description="Disordered" evidence="1">
    <location>
        <begin position="1"/>
        <end position="159"/>
    </location>
</feature>
<evidence type="ECO:0000313" key="3">
    <source>
        <dbReference type="Proteomes" id="UP000095192"/>
    </source>
</evidence>
<evidence type="ECO:0000313" key="2">
    <source>
        <dbReference type="EMBL" id="OEH78715.1"/>
    </source>
</evidence>
<dbReference type="Proteomes" id="UP000095192">
    <property type="component" value="Unassembled WGS sequence"/>
</dbReference>
<organism evidence="2 3">
    <name type="scientific">Cyclospora cayetanensis</name>
    <dbReference type="NCBI Taxonomy" id="88456"/>
    <lineage>
        <taxon>Eukaryota</taxon>
        <taxon>Sar</taxon>
        <taxon>Alveolata</taxon>
        <taxon>Apicomplexa</taxon>
        <taxon>Conoidasida</taxon>
        <taxon>Coccidia</taxon>
        <taxon>Eucoccidiorida</taxon>
        <taxon>Eimeriorina</taxon>
        <taxon>Eimeriidae</taxon>
        <taxon>Cyclospora</taxon>
    </lineage>
</organism>
<feature type="compositionally biased region" description="Low complexity" evidence="1">
    <location>
        <begin position="141"/>
        <end position="151"/>
    </location>
</feature>
<reference evidence="2 3" key="1">
    <citation type="journal article" date="2016" name="BMC Genomics">
        <title>Comparative genomics reveals Cyclospora cayetanensis possesses coccidia-like metabolism and invasion components but unique surface antigens.</title>
        <authorList>
            <person name="Liu S."/>
            <person name="Wang L."/>
            <person name="Zheng H."/>
            <person name="Xu Z."/>
            <person name="Roellig D.M."/>
            <person name="Li N."/>
            <person name="Frace M.A."/>
            <person name="Tang K."/>
            <person name="Arrowood M.J."/>
            <person name="Moss D.M."/>
            <person name="Zhang L."/>
            <person name="Feng Y."/>
            <person name="Xiao L."/>
        </authorList>
    </citation>
    <scope>NUCLEOTIDE SEQUENCE [LARGE SCALE GENOMIC DNA]</scope>
    <source>
        <strain evidence="2 3">CHN_HEN01</strain>
    </source>
</reference>
<name>A0A1D3D5J7_9EIME</name>
<proteinExistence type="predicted"/>